<dbReference type="OrthoDB" id="9802794at2"/>
<dbReference type="Gene3D" id="3.40.50.620">
    <property type="entry name" value="HUPs"/>
    <property type="match status" value="1"/>
</dbReference>
<evidence type="ECO:0000256" key="8">
    <source>
        <dbReference type="ARBA" id="ARBA00047428"/>
    </source>
</evidence>
<dbReference type="InterPro" id="IPR029056">
    <property type="entry name" value="Ribokinase-like"/>
</dbReference>
<evidence type="ECO:0000256" key="1">
    <source>
        <dbReference type="ARBA" id="ARBA00012519"/>
    </source>
</evidence>
<protein>
    <recommendedName>
        <fullName evidence="1">D-glycero-beta-D-manno-heptose 1-phosphate adenylyltransferase</fullName>
        <ecNumber evidence="1">2.7.7.70</ecNumber>
    </recommendedName>
</protein>
<dbReference type="PANTHER" id="PTHR43793">
    <property type="entry name" value="FAD SYNTHASE"/>
    <property type="match status" value="1"/>
</dbReference>
<dbReference type="GO" id="GO:0005524">
    <property type="term" value="F:ATP binding"/>
    <property type="evidence" value="ECO:0007669"/>
    <property type="project" value="UniProtKB-KW"/>
</dbReference>
<feature type="domain" description="Carbohydrate kinase PfkB" evidence="10">
    <location>
        <begin position="25"/>
        <end position="313"/>
    </location>
</feature>
<evidence type="ECO:0000256" key="9">
    <source>
        <dbReference type="SAM" id="MobiDB-lite"/>
    </source>
</evidence>
<dbReference type="AlphaFoldDB" id="A0A372GBF0"/>
<evidence type="ECO:0000259" key="10">
    <source>
        <dbReference type="Pfam" id="PF00294"/>
    </source>
</evidence>
<keyword evidence="5" id="KW-0067">ATP-binding</keyword>
<name>A0A372GBF0_9ACTN</name>
<dbReference type="GO" id="GO:0016779">
    <property type="term" value="F:nucleotidyltransferase activity"/>
    <property type="evidence" value="ECO:0007669"/>
    <property type="project" value="UniProtKB-KW"/>
</dbReference>
<dbReference type="NCBIfam" id="TIGR00125">
    <property type="entry name" value="cyt_tran_rel"/>
    <property type="match status" value="1"/>
</dbReference>
<dbReference type="SUPFAM" id="SSF53613">
    <property type="entry name" value="Ribokinase-like"/>
    <property type="match status" value="1"/>
</dbReference>
<dbReference type="InterPro" id="IPR011611">
    <property type="entry name" value="PfkB_dom"/>
</dbReference>
<keyword evidence="4" id="KW-0547">Nucleotide-binding</keyword>
<evidence type="ECO:0000256" key="3">
    <source>
        <dbReference type="ARBA" id="ARBA00022695"/>
    </source>
</evidence>
<organism evidence="12 13">
    <name type="scientific">Actinomadura spongiicola</name>
    <dbReference type="NCBI Taxonomy" id="2303421"/>
    <lineage>
        <taxon>Bacteria</taxon>
        <taxon>Bacillati</taxon>
        <taxon>Actinomycetota</taxon>
        <taxon>Actinomycetes</taxon>
        <taxon>Streptosporangiales</taxon>
        <taxon>Thermomonosporaceae</taxon>
        <taxon>Actinomadura</taxon>
    </lineage>
</organism>
<reference evidence="12 13" key="1">
    <citation type="submission" date="2018-08" db="EMBL/GenBank/DDBJ databases">
        <title>Actinomadura spongicola sp. nov., isolated from marine sponge Leucetta chagosensis.</title>
        <authorList>
            <person name="Li L."/>
            <person name="Lin H.W."/>
        </authorList>
    </citation>
    <scope>NUCLEOTIDE SEQUENCE [LARGE SCALE GENOMIC DNA]</scope>
    <source>
        <strain evidence="12 13">LHW52907</strain>
    </source>
</reference>
<gene>
    <name evidence="12" type="primary">rfaE2</name>
    <name evidence="12" type="ORF">D0T12_26725</name>
</gene>
<dbReference type="Gene3D" id="3.40.1190.20">
    <property type="match status" value="1"/>
</dbReference>
<feature type="region of interest" description="Disordered" evidence="9">
    <location>
        <begin position="1"/>
        <end position="23"/>
    </location>
</feature>
<evidence type="ECO:0000259" key="11">
    <source>
        <dbReference type="Pfam" id="PF01467"/>
    </source>
</evidence>
<dbReference type="InterPro" id="IPR050385">
    <property type="entry name" value="Archaeal_FAD_synthase"/>
</dbReference>
<dbReference type="EMBL" id="QVNQ01000009">
    <property type="protein sequence ID" value="RFS82403.1"/>
    <property type="molecule type" value="Genomic_DNA"/>
</dbReference>
<keyword evidence="13" id="KW-1185">Reference proteome</keyword>
<evidence type="ECO:0000256" key="7">
    <source>
        <dbReference type="ARBA" id="ARBA00023277"/>
    </source>
</evidence>
<evidence type="ECO:0000256" key="4">
    <source>
        <dbReference type="ARBA" id="ARBA00022741"/>
    </source>
</evidence>
<keyword evidence="7" id="KW-0119">Carbohydrate metabolism</keyword>
<feature type="domain" description="Cytidyltransferase-like" evidence="11">
    <location>
        <begin position="354"/>
        <end position="446"/>
    </location>
</feature>
<proteinExistence type="predicted"/>
<dbReference type="InterPro" id="IPR014729">
    <property type="entry name" value="Rossmann-like_a/b/a_fold"/>
</dbReference>
<evidence type="ECO:0000256" key="6">
    <source>
        <dbReference type="ARBA" id="ARBA00023268"/>
    </source>
</evidence>
<keyword evidence="6" id="KW-0511">Multifunctional enzyme</keyword>
<dbReference type="Proteomes" id="UP000262882">
    <property type="component" value="Unassembled WGS sequence"/>
</dbReference>
<comment type="caution">
    <text evidence="12">The sequence shown here is derived from an EMBL/GenBank/DDBJ whole genome shotgun (WGS) entry which is preliminary data.</text>
</comment>
<dbReference type="GO" id="GO:0005975">
    <property type="term" value="P:carbohydrate metabolic process"/>
    <property type="evidence" value="ECO:0007669"/>
    <property type="project" value="InterPro"/>
</dbReference>
<evidence type="ECO:0000256" key="5">
    <source>
        <dbReference type="ARBA" id="ARBA00022840"/>
    </source>
</evidence>
<keyword evidence="3 12" id="KW-0548">Nucleotidyltransferase</keyword>
<evidence type="ECO:0000313" key="12">
    <source>
        <dbReference type="EMBL" id="RFS82403.1"/>
    </source>
</evidence>
<dbReference type="InterPro" id="IPR011914">
    <property type="entry name" value="RfaE_dom_II"/>
</dbReference>
<dbReference type="EC" id="2.7.7.70" evidence="1"/>
<comment type="catalytic activity">
    <reaction evidence="8">
        <text>D-glycero-beta-D-manno-heptose 1-phosphate + ATP + H(+) = ADP-D-glycero-beta-D-manno-heptose + diphosphate</text>
        <dbReference type="Rhea" id="RHEA:27465"/>
        <dbReference type="ChEBI" id="CHEBI:15378"/>
        <dbReference type="ChEBI" id="CHEBI:30616"/>
        <dbReference type="ChEBI" id="CHEBI:33019"/>
        <dbReference type="ChEBI" id="CHEBI:59967"/>
        <dbReference type="ChEBI" id="CHEBI:61593"/>
        <dbReference type="EC" id="2.7.7.70"/>
    </reaction>
</comment>
<dbReference type="PANTHER" id="PTHR43793:SF2">
    <property type="entry name" value="BIFUNCTIONAL PROTEIN HLDE"/>
    <property type="match status" value="1"/>
</dbReference>
<dbReference type="InterPro" id="IPR004821">
    <property type="entry name" value="Cyt_trans-like"/>
</dbReference>
<evidence type="ECO:0000313" key="13">
    <source>
        <dbReference type="Proteomes" id="UP000262882"/>
    </source>
</evidence>
<keyword evidence="2 12" id="KW-0808">Transferase</keyword>
<accession>A0A372GBF0</accession>
<dbReference type="RefSeq" id="WP_117402709.1">
    <property type="nucleotide sequence ID" value="NZ_QVNQ01000009.1"/>
</dbReference>
<dbReference type="Pfam" id="PF00294">
    <property type="entry name" value="PfkB"/>
    <property type="match status" value="1"/>
</dbReference>
<dbReference type="SUPFAM" id="SSF52374">
    <property type="entry name" value="Nucleotidylyl transferase"/>
    <property type="match status" value="1"/>
</dbReference>
<dbReference type="Pfam" id="PF01467">
    <property type="entry name" value="CTP_transf_like"/>
    <property type="match status" value="1"/>
</dbReference>
<evidence type="ECO:0000256" key="2">
    <source>
        <dbReference type="ARBA" id="ARBA00022679"/>
    </source>
</evidence>
<dbReference type="NCBIfam" id="TIGR02199">
    <property type="entry name" value="rfaE_dom_II"/>
    <property type="match status" value="1"/>
</dbReference>
<dbReference type="GO" id="GO:0016773">
    <property type="term" value="F:phosphotransferase activity, alcohol group as acceptor"/>
    <property type="evidence" value="ECO:0007669"/>
    <property type="project" value="InterPro"/>
</dbReference>
<sequence length="491" mass="50199">MSPRSTPRPTARPTARTAPRSGGPLVVVGDVLLDVDIVGSSSRLCPDAPVPVVEQAEERPRPGGAGLAALLAAADGREVVLVTALADDDRGRRLRAMLDRHVEVAALHLHGSTPCKLRIRSGGQSVARLDAGEGRALDGPVGPRVADAIAGAGAVLVSDYGRGVTGHRAVRSLLGGLPPDVPVVWDPHPRGEAPVPGVRLLTPNEEEAARLAAADGADITGFGLSAAGRRGRHLGRAWNIEGVAVTLGAEGALLCDGSEAPFLAPARPARGDACGAGDSFAAGAVAALADGGTLAGAVTEGVDRASEFVRAGAAAAVAAQLAETGTARLAPERGDDAWDVVERTRRAGGTVVATGGCFDLLHAGHVSLLQQARRLGDCLIVCVNSDASVRRRKGPSRPVTPAADRVRVLEALSDVDAAVVFDDDTPAPLLERLRPDVWVKGADYAGTTLPEAGTVRAHGGEVVLLPLLEGRSTTRLLSTTRSTPTTKGNVS</sequence>